<dbReference type="EMBL" id="JAGDEL010000001">
    <property type="protein sequence ID" value="MBO1510594.1"/>
    <property type="molecule type" value="Genomic_DNA"/>
</dbReference>
<reference evidence="2 3" key="1">
    <citation type="submission" date="2021-03" db="EMBL/GenBank/DDBJ databases">
        <title>Whole genome sequence of Metabacillus bambusae BG109.</title>
        <authorList>
            <person name="Jeong J.W."/>
        </authorList>
    </citation>
    <scope>NUCLEOTIDE SEQUENCE [LARGE SCALE GENOMIC DNA]</scope>
    <source>
        <strain evidence="2 3">BG109</strain>
    </source>
</reference>
<dbReference type="Pfam" id="PF05145">
    <property type="entry name" value="AbrB"/>
    <property type="match status" value="1"/>
</dbReference>
<feature type="transmembrane region" description="Helical" evidence="1">
    <location>
        <begin position="143"/>
        <end position="164"/>
    </location>
</feature>
<feature type="transmembrane region" description="Helical" evidence="1">
    <location>
        <begin position="264"/>
        <end position="285"/>
    </location>
</feature>
<dbReference type="InterPro" id="IPR017516">
    <property type="entry name" value="AbrB_dup"/>
</dbReference>
<gene>
    <name evidence="2" type="ORF">I7822_02690</name>
</gene>
<proteinExistence type="predicted"/>
<name>A0ABS3MXL5_9BACI</name>
<dbReference type="PANTHER" id="PTHR38457">
    <property type="entry name" value="REGULATOR ABRB-RELATED"/>
    <property type="match status" value="1"/>
</dbReference>
<organism evidence="2 3">
    <name type="scientific">Metabacillus bambusae</name>
    <dbReference type="NCBI Taxonomy" id="2795218"/>
    <lineage>
        <taxon>Bacteria</taxon>
        <taxon>Bacillati</taxon>
        <taxon>Bacillota</taxon>
        <taxon>Bacilli</taxon>
        <taxon>Bacillales</taxon>
        <taxon>Bacillaceae</taxon>
        <taxon>Metabacillus</taxon>
    </lineage>
</organism>
<feature type="transmembrane region" description="Helical" evidence="1">
    <location>
        <begin position="184"/>
        <end position="201"/>
    </location>
</feature>
<evidence type="ECO:0000256" key="1">
    <source>
        <dbReference type="SAM" id="Phobius"/>
    </source>
</evidence>
<keyword evidence="3" id="KW-1185">Reference proteome</keyword>
<comment type="caution">
    <text evidence="2">The sequence shown here is derived from an EMBL/GenBank/DDBJ whole genome shotgun (WGS) entry which is preliminary data.</text>
</comment>
<dbReference type="Proteomes" id="UP000663981">
    <property type="component" value="Unassembled WGS sequence"/>
</dbReference>
<dbReference type="InterPro" id="IPR007820">
    <property type="entry name" value="AbrB_fam"/>
</dbReference>
<sequence length="359" mass="38996">MHKKLYNILFPYILGICGGFVFSICHVPLAWILGPMTFLIVWRSIFVRKSSLLQPILLKNGSFIILGISFGLSFTKQTFISVGPYVLPFLLTTVLLIIISVLNGLLISRFVNIDKNTSIFASIPGGLTEMVAASESLNANSSLVTIFQTVRLLTVVFFVPFAIIHMFEPQSGIHLTQANTNQSSIFSFGWFILAGFVGWLFRTKLPAAFVIGPLLTTAVLNIIGVSLPTFHDVFMVFAQLTIGIGFGLMITFNDLKQGGKYCGLYFVATIILIGASFVLGYLFTLLTDLDIATAMLSLAPGGLVEMVLTASTIGADPAVVSSLQFIRLLFIISFVPSILKYGLKKGSNESQIGGKNHSA</sequence>
<feature type="transmembrane region" description="Helical" evidence="1">
    <location>
        <begin position="57"/>
        <end position="74"/>
    </location>
</feature>
<evidence type="ECO:0000313" key="2">
    <source>
        <dbReference type="EMBL" id="MBO1510594.1"/>
    </source>
</evidence>
<feature type="transmembrane region" description="Helical" evidence="1">
    <location>
        <begin position="86"/>
        <end position="107"/>
    </location>
</feature>
<dbReference type="PANTHER" id="PTHR38457:SF1">
    <property type="entry name" value="REGULATOR ABRB-RELATED"/>
    <property type="match status" value="1"/>
</dbReference>
<dbReference type="PIRSF" id="PIRSF038991">
    <property type="entry name" value="Protein_AbrB"/>
    <property type="match status" value="1"/>
</dbReference>
<feature type="transmembrane region" description="Helical" evidence="1">
    <location>
        <begin position="325"/>
        <end position="343"/>
    </location>
</feature>
<keyword evidence="1" id="KW-0812">Transmembrane</keyword>
<feature type="transmembrane region" description="Helical" evidence="1">
    <location>
        <begin position="208"/>
        <end position="227"/>
    </location>
</feature>
<keyword evidence="1" id="KW-1133">Transmembrane helix</keyword>
<feature type="transmembrane region" description="Helical" evidence="1">
    <location>
        <begin position="233"/>
        <end position="252"/>
    </location>
</feature>
<accession>A0ABS3MXL5</accession>
<dbReference type="NCBIfam" id="TIGR03082">
    <property type="entry name" value="Gneg_AbrB_dup"/>
    <property type="match status" value="2"/>
</dbReference>
<protein>
    <submittedName>
        <fullName evidence="2">AbrB family transcriptional regulator</fullName>
    </submittedName>
</protein>
<evidence type="ECO:0000313" key="3">
    <source>
        <dbReference type="Proteomes" id="UP000663981"/>
    </source>
</evidence>
<feature type="transmembrane region" description="Helical" evidence="1">
    <location>
        <begin position="12"/>
        <end position="45"/>
    </location>
</feature>
<dbReference type="RefSeq" id="WP_207975206.1">
    <property type="nucleotide sequence ID" value="NZ_JAGDEL010000001.1"/>
</dbReference>
<keyword evidence="1" id="KW-0472">Membrane</keyword>